<organism evidence="1 2">
    <name type="scientific">Phascolarctobacterium succinatutens YIT 12067</name>
    <dbReference type="NCBI Taxonomy" id="626939"/>
    <lineage>
        <taxon>Bacteria</taxon>
        <taxon>Bacillati</taxon>
        <taxon>Bacillota</taxon>
        <taxon>Negativicutes</taxon>
        <taxon>Acidaminococcales</taxon>
        <taxon>Acidaminococcaceae</taxon>
        <taxon>Phascolarctobacterium</taxon>
    </lineage>
</organism>
<dbReference type="EMBL" id="AEVN01000099">
    <property type="protein sequence ID" value="EFY04224.1"/>
    <property type="molecule type" value="Genomic_DNA"/>
</dbReference>
<dbReference type="AlphaFoldDB" id="E8LG19"/>
<comment type="caution">
    <text evidence="1">The sequence shown here is derived from an EMBL/GenBank/DDBJ whole genome shotgun (WGS) entry which is preliminary data.</text>
</comment>
<evidence type="ECO:0000313" key="2">
    <source>
        <dbReference type="Proteomes" id="UP000004923"/>
    </source>
</evidence>
<proteinExistence type="predicted"/>
<dbReference type="HOGENOM" id="CLU_3314333_0_0_9"/>
<dbReference type="Proteomes" id="UP000004923">
    <property type="component" value="Unassembled WGS sequence"/>
</dbReference>
<gene>
    <name evidence="1" type="ORF">HMPREF9443_01817</name>
</gene>
<protein>
    <submittedName>
        <fullName evidence="1">Uncharacterized protein</fullName>
    </submittedName>
</protein>
<reference evidence="1 2" key="1">
    <citation type="submission" date="2011-01" db="EMBL/GenBank/DDBJ databases">
        <authorList>
            <person name="Weinstock G."/>
            <person name="Sodergren E."/>
            <person name="Clifton S."/>
            <person name="Fulton L."/>
            <person name="Fulton B."/>
            <person name="Courtney L."/>
            <person name="Fronick C."/>
            <person name="Harrison M."/>
            <person name="Strong C."/>
            <person name="Farmer C."/>
            <person name="Delahaunty K."/>
            <person name="Markovic C."/>
            <person name="Hall O."/>
            <person name="Minx P."/>
            <person name="Tomlinson C."/>
            <person name="Mitreva M."/>
            <person name="Hou S."/>
            <person name="Chen J."/>
            <person name="Wollam A."/>
            <person name="Pepin K.H."/>
            <person name="Johnson M."/>
            <person name="Bhonagiri V."/>
            <person name="Zhang X."/>
            <person name="Suruliraj S."/>
            <person name="Warren W."/>
            <person name="Chinwalla A."/>
            <person name="Mardis E.R."/>
            <person name="Wilson R.K."/>
        </authorList>
    </citation>
    <scope>NUCLEOTIDE SEQUENCE [LARGE SCALE GENOMIC DNA]</scope>
    <source>
        <strain evidence="1 2">YIT 12067</strain>
    </source>
</reference>
<evidence type="ECO:0000313" key="1">
    <source>
        <dbReference type="EMBL" id="EFY04224.1"/>
    </source>
</evidence>
<name>E8LG19_9FIRM</name>
<sequence length="39" mass="4735">MYKTFQKHQFTYIAMYVVGKNQYFSASQCMKFLQNQSML</sequence>
<keyword evidence="2" id="KW-1185">Reference proteome</keyword>
<accession>E8LG19</accession>